<dbReference type="AlphaFoldDB" id="A0A841HWH1"/>
<evidence type="ECO:0000259" key="1">
    <source>
        <dbReference type="Pfam" id="PF04167"/>
    </source>
</evidence>
<feature type="domain" description="DUF402" evidence="1">
    <location>
        <begin position="60"/>
        <end position="157"/>
    </location>
</feature>
<keyword evidence="3" id="KW-1185">Reference proteome</keyword>
<organism evidence="2 3">
    <name type="scientific">Deinobacterium chartae</name>
    <dbReference type="NCBI Taxonomy" id="521158"/>
    <lineage>
        <taxon>Bacteria</taxon>
        <taxon>Thermotogati</taxon>
        <taxon>Deinococcota</taxon>
        <taxon>Deinococci</taxon>
        <taxon>Deinococcales</taxon>
        <taxon>Deinococcaceae</taxon>
        <taxon>Deinobacterium</taxon>
    </lineage>
</organism>
<dbReference type="InterPro" id="IPR035930">
    <property type="entry name" value="FomD-like_sf"/>
</dbReference>
<dbReference type="Proteomes" id="UP000569951">
    <property type="component" value="Unassembled WGS sequence"/>
</dbReference>
<dbReference type="RefSeq" id="WP_183984510.1">
    <property type="nucleotide sequence ID" value="NZ_JACHHG010000002.1"/>
</dbReference>
<dbReference type="InterPro" id="IPR007295">
    <property type="entry name" value="DUF402"/>
</dbReference>
<dbReference type="PANTHER" id="PTHR41271:SF1">
    <property type="entry name" value="DUF402 DOMAIN-CONTAINING PROTEIN"/>
    <property type="match status" value="1"/>
</dbReference>
<dbReference type="SUPFAM" id="SSF159234">
    <property type="entry name" value="FomD-like"/>
    <property type="match status" value="1"/>
</dbReference>
<comment type="caution">
    <text evidence="2">The sequence shown here is derived from an EMBL/GenBank/DDBJ whole genome shotgun (WGS) entry which is preliminary data.</text>
</comment>
<sequence>MKRKSSARPGWTRVPRRRFEVHAVPGGLLTCLEVLEVRAPLTVPCCGEPRVVADAGYRWVQFFPEGARHALTTMWTPRFEVAQWYVDVTDGWGVDPGGVPWHDDLYLDVIATPQGCLEVIDADDLEAALQAGAVTPGQYRAAWQEARAVEAALRAGTFAPVAASRAHLEVCLG</sequence>
<proteinExistence type="predicted"/>
<evidence type="ECO:0000313" key="2">
    <source>
        <dbReference type="EMBL" id="MBB6097266.1"/>
    </source>
</evidence>
<dbReference type="Pfam" id="PF04167">
    <property type="entry name" value="DUF402"/>
    <property type="match status" value="1"/>
</dbReference>
<name>A0A841HWH1_9DEIO</name>
<dbReference type="EMBL" id="JACHHG010000002">
    <property type="protein sequence ID" value="MBB6097266.1"/>
    <property type="molecule type" value="Genomic_DNA"/>
</dbReference>
<evidence type="ECO:0000313" key="3">
    <source>
        <dbReference type="Proteomes" id="UP000569951"/>
    </source>
</evidence>
<dbReference type="PANTHER" id="PTHR41271">
    <property type="entry name" value="DUF402 DOMAIN-CONTAINING PROTEIN"/>
    <property type="match status" value="1"/>
</dbReference>
<reference evidence="2 3" key="1">
    <citation type="submission" date="2020-08" db="EMBL/GenBank/DDBJ databases">
        <title>Genomic Encyclopedia of Type Strains, Phase IV (KMG-IV): sequencing the most valuable type-strain genomes for metagenomic binning, comparative biology and taxonomic classification.</title>
        <authorList>
            <person name="Goeker M."/>
        </authorList>
    </citation>
    <scope>NUCLEOTIDE SEQUENCE [LARGE SCALE GENOMIC DNA]</scope>
    <source>
        <strain evidence="2 3">DSM 21458</strain>
    </source>
</reference>
<accession>A0A841HWH1</accession>
<dbReference type="Gene3D" id="2.40.380.10">
    <property type="entry name" value="FomD-like"/>
    <property type="match status" value="1"/>
</dbReference>
<gene>
    <name evidence="2" type="ORF">HNR42_000680</name>
</gene>
<protein>
    <recommendedName>
        <fullName evidence="1">DUF402 domain-containing protein</fullName>
    </recommendedName>
</protein>